<dbReference type="GO" id="GO:0016301">
    <property type="term" value="F:kinase activity"/>
    <property type="evidence" value="ECO:0007669"/>
    <property type="project" value="UniProtKB-KW"/>
</dbReference>
<evidence type="ECO:0000313" key="2">
    <source>
        <dbReference type="Proteomes" id="UP000694867"/>
    </source>
</evidence>
<dbReference type="InterPro" id="IPR018865">
    <property type="entry name" value="STK19-like"/>
</dbReference>
<dbReference type="KEGG" id="goe:100908646"/>
<reference evidence="3" key="1">
    <citation type="submission" date="2025-08" db="UniProtKB">
        <authorList>
            <consortium name="RefSeq"/>
        </authorList>
    </citation>
    <scope>IDENTIFICATION</scope>
</reference>
<dbReference type="PANTHER" id="PTHR15243">
    <property type="entry name" value="SERINE/THREONINE-PROTEIN KINASE 19"/>
    <property type="match status" value="1"/>
</dbReference>
<organism evidence="2 3">
    <name type="scientific">Galendromus occidentalis</name>
    <name type="common">western predatory mite</name>
    <dbReference type="NCBI Taxonomy" id="34638"/>
    <lineage>
        <taxon>Eukaryota</taxon>
        <taxon>Metazoa</taxon>
        <taxon>Ecdysozoa</taxon>
        <taxon>Arthropoda</taxon>
        <taxon>Chelicerata</taxon>
        <taxon>Arachnida</taxon>
        <taxon>Acari</taxon>
        <taxon>Parasitiformes</taxon>
        <taxon>Mesostigmata</taxon>
        <taxon>Gamasina</taxon>
        <taxon>Phytoseioidea</taxon>
        <taxon>Phytoseiidae</taxon>
        <taxon>Typhlodrominae</taxon>
        <taxon>Galendromus</taxon>
    </lineage>
</organism>
<proteinExistence type="inferred from homology"/>
<keyword evidence="3" id="KW-0808">Transferase</keyword>
<keyword evidence="2" id="KW-1185">Reference proteome</keyword>
<accession>A0AAJ6QTG8</accession>
<dbReference type="PANTHER" id="PTHR15243:SF0">
    <property type="entry name" value="SERINE_THREONINE-PROTEIN KINASE 19"/>
    <property type="match status" value="1"/>
</dbReference>
<keyword evidence="3" id="KW-0418">Kinase</keyword>
<comment type="similarity">
    <text evidence="1">Belongs to the STK19 family.</text>
</comment>
<dbReference type="GeneID" id="100908646"/>
<dbReference type="Pfam" id="PF10494">
    <property type="entry name" value="Stk19"/>
    <property type="match status" value="1"/>
</dbReference>
<name>A0AAJ6QTG8_9ACAR</name>
<evidence type="ECO:0000256" key="1">
    <source>
        <dbReference type="ARBA" id="ARBA00093458"/>
    </source>
</evidence>
<dbReference type="GO" id="GO:0046579">
    <property type="term" value="P:positive regulation of Ras protein signal transduction"/>
    <property type="evidence" value="ECO:0007669"/>
    <property type="project" value="TreeGrafter"/>
</dbReference>
<gene>
    <name evidence="3" type="primary">LOC100908646</name>
</gene>
<dbReference type="AlphaFoldDB" id="A0AAJ6QTG8"/>
<protein>
    <submittedName>
        <fullName evidence="3">Serine/threonine-protein kinase 19</fullName>
    </submittedName>
</protein>
<dbReference type="Proteomes" id="UP000694867">
    <property type="component" value="Unplaced"/>
</dbReference>
<dbReference type="RefSeq" id="XP_003743444.1">
    <property type="nucleotide sequence ID" value="XM_003743396.2"/>
</dbReference>
<sequence length="236" mass="26925">MCAKRSLPGGGSLGPGKKSRLDVDLVMMKIRQEYNERCSCRKNFKLCTIMQHMLYAYIDNRTLVDRRINELVESGRLRAIRLGIQDEETALVDLEEYVQFCLIKPKNLALMEKFVGMVNLHPSQVYTREELSEVFSEKDVSELVQMGVLTRRNIIGSYWLSVPGIGKFVKSLEKGRKALQLHLRRSKFKQLLRTSLEEKKFSQSNLSSTFLIDDAIGIDAVTVVESTCGAMLRLND</sequence>
<evidence type="ECO:0000313" key="3">
    <source>
        <dbReference type="RefSeq" id="XP_003743444.1"/>
    </source>
</evidence>